<gene>
    <name evidence="1" type="ORF">KV397_05985</name>
</gene>
<organism evidence="1 2">
    <name type="scientific">Microbacterium aurugineum</name>
    <dbReference type="NCBI Taxonomy" id="2851642"/>
    <lineage>
        <taxon>Bacteria</taxon>
        <taxon>Bacillati</taxon>
        <taxon>Actinomycetota</taxon>
        <taxon>Actinomycetes</taxon>
        <taxon>Micrococcales</taxon>
        <taxon>Microbacteriaceae</taxon>
        <taxon>Microbacterium</taxon>
    </lineage>
</organism>
<dbReference type="EMBL" id="CP078078">
    <property type="protein sequence ID" value="UPL17334.1"/>
    <property type="molecule type" value="Genomic_DNA"/>
</dbReference>
<sequence length="167" mass="18606">MEYLFAGGPFDGQTVPLPKMTGYELDPSAVVPTLRWLDGPVYTLKGGPFEGEQLPFLPAGYEEDPDDSAAGIWTMKELSYNFPYPADKISKLGERYCSACGIRSRWRPMSELTLIIHPVTGTNGHFRFYCPTHVPDIEWNAAREDRRQPCPSCSTLMPMSGACDFCG</sequence>
<dbReference type="RefSeq" id="WP_261812416.1">
    <property type="nucleotide sequence ID" value="NZ_CP078078.1"/>
</dbReference>
<proteinExistence type="predicted"/>
<accession>A0ABY4IXL9</accession>
<protein>
    <submittedName>
        <fullName evidence="1">Uncharacterized protein</fullName>
    </submittedName>
</protein>
<dbReference type="Proteomes" id="UP000830631">
    <property type="component" value="Chromosome"/>
</dbReference>
<reference evidence="1 2" key="1">
    <citation type="submission" date="2021-06" db="EMBL/GenBank/DDBJ databases">
        <title>Genome-based taxonomic framework of Microbacterium strains isolated from marine environment, the description of four new species and reclassification of four preexisting species.</title>
        <authorList>
            <person name="Lee S.D."/>
            <person name="Kim S.-M."/>
            <person name="Byeon Y.-S."/>
            <person name="Yang H.L."/>
            <person name="Kim I.S."/>
        </authorList>
    </citation>
    <scope>NUCLEOTIDE SEQUENCE [LARGE SCALE GENOMIC DNA]</scope>
    <source>
        <strain evidence="1 2">KSW4-10</strain>
    </source>
</reference>
<evidence type="ECO:0000313" key="2">
    <source>
        <dbReference type="Proteomes" id="UP000830631"/>
    </source>
</evidence>
<name>A0ABY4IXL9_9MICO</name>
<keyword evidence="2" id="KW-1185">Reference proteome</keyword>
<evidence type="ECO:0000313" key="1">
    <source>
        <dbReference type="EMBL" id="UPL17334.1"/>
    </source>
</evidence>